<feature type="binding site" evidence="12">
    <location>
        <position position="364"/>
    </location>
    <ligand>
        <name>ATP</name>
        <dbReference type="ChEBI" id="CHEBI:30616"/>
    </ligand>
</feature>
<evidence type="ECO:0000256" key="11">
    <source>
        <dbReference type="ARBA" id="ARBA00023180"/>
    </source>
</evidence>
<keyword evidence="8 12" id="KW-0067">ATP-binding</keyword>
<feature type="compositionally biased region" description="Polar residues" evidence="13">
    <location>
        <begin position="620"/>
        <end position="635"/>
    </location>
</feature>
<dbReference type="InterPro" id="IPR045874">
    <property type="entry name" value="LRK10/LRL21-25-like"/>
</dbReference>
<dbReference type="SMART" id="SM00220">
    <property type="entry name" value="S_TKc"/>
    <property type="match status" value="1"/>
</dbReference>
<dbReference type="GO" id="GO:0016020">
    <property type="term" value="C:membrane"/>
    <property type="evidence" value="ECO:0007669"/>
    <property type="project" value="UniProtKB-SubCell"/>
</dbReference>
<evidence type="ECO:0000256" key="5">
    <source>
        <dbReference type="ARBA" id="ARBA00022729"/>
    </source>
</evidence>
<protein>
    <submittedName>
        <fullName evidence="17">LEAF RUST 10 DISEASE-RESISTANCE LOCUS RECEPTOR-LIKE PROTEIN KINASE-like 2.4</fullName>
    </submittedName>
</protein>
<evidence type="ECO:0000256" key="4">
    <source>
        <dbReference type="ARBA" id="ARBA00022692"/>
    </source>
</evidence>
<dbReference type="Gene3D" id="3.30.200.20">
    <property type="entry name" value="Phosphorylase Kinase, domain 1"/>
    <property type="match status" value="1"/>
</dbReference>
<evidence type="ECO:0000313" key="16">
    <source>
        <dbReference type="Proteomes" id="UP000504607"/>
    </source>
</evidence>
<dbReference type="PANTHER" id="PTHR27009">
    <property type="entry name" value="RUST RESISTANCE KINASE LR10-RELATED"/>
    <property type="match status" value="1"/>
</dbReference>
<dbReference type="PROSITE" id="PS00108">
    <property type="entry name" value="PROTEIN_KINASE_ST"/>
    <property type="match status" value="1"/>
</dbReference>
<evidence type="ECO:0000256" key="2">
    <source>
        <dbReference type="ARBA" id="ARBA00022527"/>
    </source>
</evidence>
<evidence type="ECO:0000256" key="1">
    <source>
        <dbReference type="ARBA" id="ARBA00004479"/>
    </source>
</evidence>
<dbReference type="FunFam" id="3.30.200.20:FF:000178">
    <property type="entry name" value="serine/threonine-protein kinase PBS1-like"/>
    <property type="match status" value="1"/>
</dbReference>
<gene>
    <name evidence="17" type="primary">LOC105041264</name>
</gene>
<feature type="domain" description="Protein kinase" evidence="15">
    <location>
        <begin position="336"/>
        <end position="619"/>
    </location>
</feature>
<dbReference type="FunFam" id="1.10.510.10:FF:000590">
    <property type="entry name" value="PR5-like receptor kinase"/>
    <property type="match status" value="1"/>
</dbReference>
<organism evidence="16 17">
    <name type="scientific">Elaeis guineensis var. tenera</name>
    <name type="common">Oil palm</name>
    <dbReference type="NCBI Taxonomy" id="51953"/>
    <lineage>
        <taxon>Eukaryota</taxon>
        <taxon>Viridiplantae</taxon>
        <taxon>Streptophyta</taxon>
        <taxon>Embryophyta</taxon>
        <taxon>Tracheophyta</taxon>
        <taxon>Spermatophyta</taxon>
        <taxon>Magnoliopsida</taxon>
        <taxon>Liliopsida</taxon>
        <taxon>Arecaceae</taxon>
        <taxon>Arecoideae</taxon>
        <taxon>Cocoseae</taxon>
        <taxon>Elaeidinae</taxon>
        <taxon>Elaeis</taxon>
    </lineage>
</organism>
<evidence type="ECO:0000256" key="6">
    <source>
        <dbReference type="ARBA" id="ARBA00022741"/>
    </source>
</evidence>
<keyword evidence="11" id="KW-0325">Glycoprotein</keyword>
<dbReference type="RefSeq" id="XP_029119258.1">
    <property type="nucleotide sequence ID" value="XM_029263425.1"/>
</dbReference>
<dbReference type="SUPFAM" id="SSF56112">
    <property type="entry name" value="Protein kinase-like (PK-like)"/>
    <property type="match status" value="1"/>
</dbReference>
<evidence type="ECO:0000256" key="8">
    <source>
        <dbReference type="ARBA" id="ARBA00022840"/>
    </source>
</evidence>
<dbReference type="Gene3D" id="1.10.510.10">
    <property type="entry name" value="Transferase(Phosphotransferase) domain 1"/>
    <property type="match status" value="1"/>
</dbReference>
<dbReference type="OrthoDB" id="4062651at2759"/>
<evidence type="ECO:0000256" key="9">
    <source>
        <dbReference type="ARBA" id="ARBA00022989"/>
    </source>
</evidence>
<sequence>MRQKEDKMFLLLQQMFLLPFLPVLFFTFSSLLPSFADATYKQYSDCAPTPFTCGDLSINVSYPFLIHGRPDYCGHPGYNLTCDDKFIMIQIDNIEYQVKGVDYSNESIWLSVSEANLLDHVCSNSFFIGDSPFAGSSFKISAVNKKLLIRNCSREQDGSFRLPCDPRNIYVAYIGDDYFKPDPPISGDCQTTKLPVSGYAGAESRDYEKLLGYGYLLDWDAPNCTACRASKGQCGYDRSNNSFMCICPDRRHRTRCFSSKSSKKRIIIGSAAVTGGLLLACLLSFLYLYQHEKLPNSIFFWRRKSDNSQHIKAFLERYGSLAPKKYRYKDVKRITRKFHEKLGQGGYGTVFKGSLMDGRLVAVKILSDSKGDGEEFINEVASIGRTSHVNIVSLLGFSSEGSKRALIYEYMPNGSLDKYIYSEKSILGLEILYQIAIGVAQGLEYLHRGCNTRIVHFDIKPHNILLDQEFCPKISDFGLAKLCPPKISILSMADPRGTIGFIAPEVFSRNFGVVSSKSDVYSYGMMVLEMVGGRKNLDVGAGKTSEIYFPHWIYKHIERDGNLQAYGVTAETEEIARKMILVGLWCIQTQPESRPSMSKVVDMLQGSLSDLQVPPDPVLSSPQGSLIDSSAETTH</sequence>
<dbReference type="PROSITE" id="PS00107">
    <property type="entry name" value="PROTEIN_KINASE_ATP"/>
    <property type="match status" value="1"/>
</dbReference>
<evidence type="ECO:0000256" key="3">
    <source>
        <dbReference type="ARBA" id="ARBA00022679"/>
    </source>
</evidence>
<evidence type="ECO:0000256" key="12">
    <source>
        <dbReference type="PROSITE-ProRule" id="PRU10141"/>
    </source>
</evidence>
<evidence type="ECO:0000256" key="10">
    <source>
        <dbReference type="ARBA" id="ARBA00023136"/>
    </source>
</evidence>
<dbReference type="Pfam" id="PF13947">
    <property type="entry name" value="GUB_WAK_bind"/>
    <property type="match status" value="1"/>
</dbReference>
<proteinExistence type="predicted"/>
<evidence type="ECO:0000256" key="7">
    <source>
        <dbReference type="ARBA" id="ARBA00022777"/>
    </source>
</evidence>
<keyword evidence="6 12" id="KW-0547">Nucleotide-binding</keyword>
<dbReference type="GO" id="GO:0030247">
    <property type="term" value="F:polysaccharide binding"/>
    <property type="evidence" value="ECO:0007669"/>
    <property type="project" value="InterPro"/>
</dbReference>
<dbReference type="AlphaFoldDB" id="A0A8N4EUI8"/>
<dbReference type="GO" id="GO:0004674">
    <property type="term" value="F:protein serine/threonine kinase activity"/>
    <property type="evidence" value="ECO:0007669"/>
    <property type="project" value="UniProtKB-KW"/>
</dbReference>
<dbReference type="InterPro" id="IPR025287">
    <property type="entry name" value="WAK_GUB"/>
</dbReference>
<dbReference type="InterPro" id="IPR000719">
    <property type="entry name" value="Prot_kinase_dom"/>
</dbReference>
<dbReference type="InterPro" id="IPR017441">
    <property type="entry name" value="Protein_kinase_ATP_BS"/>
</dbReference>
<evidence type="ECO:0000256" key="13">
    <source>
        <dbReference type="SAM" id="MobiDB-lite"/>
    </source>
</evidence>
<dbReference type="InterPro" id="IPR008271">
    <property type="entry name" value="Ser/Thr_kinase_AS"/>
</dbReference>
<dbReference type="GO" id="GO:0005524">
    <property type="term" value="F:ATP binding"/>
    <property type="evidence" value="ECO:0007669"/>
    <property type="project" value="UniProtKB-UniRule"/>
</dbReference>
<dbReference type="PROSITE" id="PS50011">
    <property type="entry name" value="PROTEIN_KINASE_DOM"/>
    <property type="match status" value="1"/>
</dbReference>
<accession>A0A8N4EUI8</accession>
<keyword evidence="9 14" id="KW-1133">Transmembrane helix</keyword>
<keyword evidence="10 14" id="KW-0472">Membrane</keyword>
<keyword evidence="4 14" id="KW-0812">Transmembrane</keyword>
<feature type="transmembrane region" description="Helical" evidence="14">
    <location>
        <begin position="266"/>
        <end position="289"/>
    </location>
</feature>
<feature type="region of interest" description="Disordered" evidence="13">
    <location>
        <begin position="612"/>
        <end position="635"/>
    </location>
</feature>
<keyword evidence="2" id="KW-0723">Serine/threonine-protein kinase</keyword>
<keyword evidence="5" id="KW-0732">Signal</keyword>
<reference evidence="17" key="1">
    <citation type="submission" date="2025-08" db="UniProtKB">
        <authorList>
            <consortium name="RefSeq"/>
        </authorList>
    </citation>
    <scope>IDENTIFICATION</scope>
</reference>
<evidence type="ECO:0000259" key="15">
    <source>
        <dbReference type="PROSITE" id="PS50011"/>
    </source>
</evidence>
<keyword evidence="7" id="KW-0418">Kinase</keyword>
<evidence type="ECO:0000256" key="14">
    <source>
        <dbReference type="SAM" id="Phobius"/>
    </source>
</evidence>
<dbReference type="Pfam" id="PF00069">
    <property type="entry name" value="Pkinase"/>
    <property type="match status" value="1"/>
</dbReference>
<dbReference type="InterPro" id="IPR032872">
    <property type="entry name" value="WAK_assoc_C"/>
</dbReference>
<keyword evidence="3" id="KW-0808">Transferase</keyword>
<comment type="subcellular location">
    <subcellularLocation>
        <location evidence="1">Membrane</location>
        <topology evidence="1">Single-pass type I membrane protein</topology>
    </subcellularLocation>
</comment>
<name>A0A8N4EUI8_ELAGV</name>
<keyword evidence="16" id="KW-1185">Reference proteome</keyword>
<evidence type="ECO:0000313" key="17">
    <source>
        <dbReference type="RefSeq" id="XP_029119258.1"/>
    </source>
</evidence>
<dbReference type="Proteomes" id="UP000504607">
    <property type="component" value="Chromosome 3"/>
</dbReference>
<dbReference type="Pfam" id="PF14380">
    <property type="entry name" value="WAK_assoc"/>
    <property type="match status" value="1"/>
</dbReference>
<dbReference type="InterPro" id="IPR011009">
    <property type="entry name" value="Kinase-like_dom_sf"/>
</dbReference>